<comment type="similarity">
    <text evidence="7">Belongs to the glycosyltransferase 87 family.</text>
</comment>
<dbReference type="Pfam" id="PF09594">
    <property type="entry name" value="GT87"/>
    <property type="match status" value="1"/>
</dbReference>
<feature type="transmembrane region" description="Helical" evidence="8">
    <location>
        <begin position="364"/>
        <end position="386"/>
    </location>
</feature>
<feature type="transmembrane region" description="Helical" evidence="8">
    <location>
        <begin position="257"/>
        <end position="275"/>
    </location>
</feature>
<feature type="transmembrane region" description="Helical" evidence="8">
    <location>
        <begin position="143"/>
        <end position="162"/>
    </location>
</feature>
<evidence type="ECO:0000256" key="5">
    <source>
        <dbReference type="ARBA" id="ARBA00022989"/>
    </source>
</evidence>
<keyword evidence="10" id="KW-1185">Reference proteome</keyword>
<evidence type="ECO:0000256" key="8">
    <source>
        <dbReference type="SAM" id="Phobius"/>
    </source>
</evidence>
<evidence type="ECO:0000256" key="4">
    <source>
        <dbReference type="ARBA" id="ARBA00022692"/>
    </source>
</evidence>
<comment type="subcellular location">
    <subcellularLocation>
        <location evidence="1">Cell membrane</location>
        <topology evidence="1">Multi-pass membrane protein</topology>
    </subcellularLocation>
</comment>
<proteinExistence type="inferred from homology"/>
<evidence type="ECO:0000256" key="7">
    <source>
        <dbReference type="ARBA" id="ARBA00024033"/>
    </source>
</evidence>
<evidence type="ECO:0000256" key="6">
    <source>
        <dbReference type="ARBA" id="ARBA00023136"/>
    </source>
</evidence>
<dbReference type="RefSeq" id="WP_344076343.1">
    <property type="nucleotide sequence ID" value="NZ_BAAALS010000002.1"/>
</dbReference>
<keyword evidence="4 8" id="KW-0812">Transmembrane</keyword>
<comment type="caution">
    <text evidence="9">The sequence shown here is derived from an EMBL/GenBank/DDBJ whole genome shotgun (WGS) entry which is preliminary data.</text>
</comment>
<keyword evidence="3" id="KW-0808">Transferase</keyword>
<reference evidence="9 10" key="1">
    <citation type="journal article" date="2019" name="Int. J. Syst. Evol. Microbiol.">
        <title>The Global Catalogue of Microorganisms (GCM) 10K type strain sequencing project: providing services to taxonomists for standard genome sequencing and annotation.</title>
        <authorList>
            <consortium name="The Broad Institute Genomics Platform"/>
            <consortium name="The Broad Institute Genome Sequencing Center for Infectious Disease"/>
            <person name="Wu L."/>
            <person name="Ma J."/>
        </authorList>
    </citation>
    <scope>NUCLEOTIDE SEQUENCE [LARGE SCALE GENOMIC DNA]</scope>
    <source>
        <strain evidence="9 10">JCM 13249</strain>
    </source>
</reference>
<accession>A0ABN2JSB8</accession>
<evidence type="ECO:0008006" key="11">
    <source>
        <dbReference type="Google" id="ProtNLM"/>
    </source>
</evidence>
<evidence type="ECO:0000313" key="10">
    <source>
        <dbReference type="Proteomes" id="UP001500655"/>
    </source>
</evidence>
<feature type="transmembrane region" description="Helical" evidence="8">
    <location>
        <begin position="333"/>
        <end position="352"/>
    </location>
</feature>
<protein>
    <recommendedName>
        <fullName evidence="11">DUF2029 domain-containing protein</fullName>
    </recommendedName>
</protein>
<keyword evidence="6 8" id="KW-0472">Membrane</keyword>
<evidence type="ECO:0000313" key="9">
    <source>
        <dbReference type="EMBL" id="GAA1737527.1"/>
    </source>
</evidence>
<keyword evidence="5 8" id="KW-1133">Transmembrane helix</keyword>
<organism evidence="9 10">
    <name type="scientific">Luedemannella helvata</name>
    <dbReference type="NCBI Taxonomy" id="349315"/>
    <lineage>
        <taxon>Bacteria</taxon>
        <taxon>Bacillati</taxon>
        <taxon>Actinomycetota</taxon>
        <taxon>Actinomycetes</taxon>
        <taxon>Micromonosporales</taxon>
        <taxon>Micromonosporaceae</taxon>
        <taxon>Luedemannella</taxon>
    </lineage>
</organism>
<feature type="transmembrane region" description="Helical" evidence="8">
    <location>
        <begin position="398"/>
        <end position="418"/>
    </location>
</feature>
<name>A0ABN2JSB8_9ACTN</name>
<feature type="transmembrane region" description="Helical" evidence="8">
    <location>
        <begin position="197"/>
        <end position="217"/>
    </location>
</feature>
<keyword evidence="2" id="KW-1003">Cell membrane</keyword>
<feature type="transmembrane region" description="Helical" evidence="8">
    <location>
        <begin position="12"/>
        <end position="31"/>
    </location>
</feature>
<dbReference type="EMBL" id="BAAALS010000002">
    <property type="protein sequence ID" value="GAA1737527.1"/>
    <property type="molecule type" value="Genomic_DNA"/>
</dbReference>
<evidence type="ECO:0000256" key="1">
    <source>
        <dbReference type="ARBA" id="ARBA00004651"/>
    </source>
</evidence>
<feature type="transmembrane region" description="Helical" evidence="8">
    <location>
        <begin position="168"/>
        <end position="190"/>
    </location>
</feature>
<gene>
    <name evidence="9" type="ORF">GCM10009681_05230</name>
</gene>
<evidence type="ECO:0000256" key="3">
    <source>
        <dbReference type="ARBA" id="ARBA00022679"/>
    </source>
</evidence>
<dbReference type="Proteomes" id="UP001500655">
    <property type="component" value="Unassembled WGS sequence"/>
</dbReference>
<evidence type="ECO:0000256" key="2">
    <source>
        <dbReference type="ARBA" id="ARBA00022475"/>
    </source>
</evidence>
<dbReference type="InterPro" id="IPR018584">
    <property type="entry name" value="GT87"/>
</dbReference>
<feature type="transmembrane region" description="Helical" evidence="8">
    <location>
        <begin position="438"/>
        <end position="455"/>
    </location>
</feature>
<sequence>MPGSPARRRPAALALWGAFGAIAVVSTVLVLRRPAAERLSDLHIYYGAAQAVRSGDPLYDYVAGNGGPFTYPPFAALLLQPMTFVPEAALRILWLLATCAAAAAIAVALGRTGIVAPDRRPVAVAAIACGVLLSAPAQSNLRFGQVSILIVLLALADGAGLTPARLRGVLVGVAAAIKLTPLLFIVYFLLARRYRDAARAVGAFVACAAVAFAVLPADSWRYWTGTMLQTSRIGDLASLGNQSVHGMLLRAGVPVDALPLVWAALVAVVCGAALARARHLTRHGHPARATVLVGCATIAASPVSWTHHQLWTVLAAMVLIAAEGHLRKVAGAVLLLVMTASAGVLLRAVSTYPGWQFALENARAVGAVAVCLAGLGGVVGVTAVAVASARRGGGARTWLRAGTATATVLACVALLPLPAAADPTFKAYTAADLTNPRYFYFAGALPPGVPVAFGVRREKTKVRVNGVVDPAVTWLEFRSAPGGAARDIPVLVAADGTRTFSFRSANLAHGRLVALAGDGRVLATFSDELDP</sequence>
<feature type="transmembrane region" description="Helical" evidence="8">
    <location>
        <begin position="88"/>
        <end position="110"/>
    </location>
</feature>